<organism evidence="2">
    <name type="scientific">Ditylum brightwellii</name>
    <dbReference type="NCBI Taxonomy" id="49249"/>
    <lineage>
        <taxon>Eukaryota</taxon>
        <taxon>Sar</taxon>
        <taxon>Stramenopiles</taxon>
        <taxon>Ochrophyta</taxon>
        <taxon>Bacillariophyta</taxon>
        <taxon>Mediophyceae</taxon>
        <taxon>Lithodesmiophycidae</taxon>
        <taxon>Lithodesmiales</taxon>
        <taxon>Lithodesmiaceae</taxon>
        <taxon>Ditylum</taxon>
    </lineage>
</organism>
<evidence type="ECO:0000313" key="2">
    <source>
        <dbReference type="EMBL" id="CAE4622436.1"/>
    </source>
</evidence>
<feature type="compositionally biased region" description="Basic and acidic residues" evidence="1">
    <location>
        <begin position="700"/>
        <end position="713"/>
    </location>
</feature>
<reference evidence="2" key="1">
    <citation type="submission" date="2021-01" db="EMBL/GenBank/DDBJ databases">
        <authorList>
            <person name="Corre E."/>
            <person name="Pelletier E."/>
            <person name="Niang G."/>
            <person name="Scheremetjew M."/>
            <person name="Finn R."/>
            <person name="Kale V."/>
            <person name="Holt S."/>
            <person name="Cochrane G."/>
            <person name="Meng A."/>
            <person name="Brown T."/>
            <person name="Cohen L."/>
        </authorList>
    </citation>
    <scope>NUCLEOTIDE SEQUENCE</scope>
    <source>
        <strain evidence="2">GSO104</strain>
    </source>
</reference>
<sequence length="759" mass="84592">MINSYYSDYGGGHDRDFRDAPNNRYSDSYATDSRRNIVSDAPRFGGYSEEPLDRRDGYNSDPQRVSASQFWQDPHHPDKRSQIPAAASKQNQPPPQNEEDIILESIRDREAAEARARIRSERNTKGEEEQIQGASEDSHAGVAPINDVVQPVVLLRTNQTSGEASGDSSASPQRKGSLVPGGNGDQSTKSEITEEHADCVEEINIQNNESEKVNELQQKETSTCNAEPVTPVDTESYNSHRENDVVSYRDDDAPQSDSSHSESIRSDFNRSDSFQSDSTEIESLKSERSPIDQPAVYTESFHESEKERRHELAMEQQQKILRRVAATRAKSSRNEAGSSYTKGGDVVTPVVPSQDNDNNDSVLKKKQQNEQPTSEMLAKAARAEHRRTRKPRTRGVLFRREPDGTLVNVDTDVELGKTKDRKDKKPRKKPKYSIEKHKLPKAADVPVTPEKQSELTQQTPDNKSVAKEGERDVSDKHFIPAPSPPISAWQAGPPPGMRLSSPVLHASSLVDEEHSNPLLIEASYPSLSTTPSKETNGSAVSPLETVSKNKQADDEIPCRECSIGETKDSSGAILTLSSDNENSADMSCHSPSDQGAEEGKIERNKISSRRPSRLPRKRPKGHFNRHSQHSSRRPQRRRPIANDSKRVAPAPTNNSSGDPVPPSTDHKSSRQKLPSSRLNTRHRKPKDSGNPSFKRTAGRFRKEKEKETDDVQKPKPVRPRTIALSRKRRETAFLTDGCNIRVRSTLITFEGDIAETILL</sequence>
<feature type="region of interest" description="Disordered" evidence="1">
    <location>
        <begin position="522"/>
        <end position="718"/>
    </location>
</feature>
<feature type="compositionally biased region" description="Basic and acidic residues" evidence="1">
    <location>
        <begin position="209"/>
        <end position="218"/>
    </location>
</feature>
<gene>
    <name evidence="2" type="ORF">DBRI00130_LOCUS22905</name>
</gene>
<feature type="compositionally biased region" description="Polar residues" evidence="1">
    <location>
        <begin position="575"/>
        <end position="593"/>
    </location>
</feature>
<protein>
    <submittedName>
        <fullName evidence="2">Uncharacterized protein</fullName>
    </submittedName>
</protein>
<feature type="compositionally biased region" description="Basic residues" evidence="1">
    <location>
        <begin position="606"/>
        <end position="639"/>
    </location>
</feature>
<proteinExistence type="predicted"/>
<dbReference type="EMBL" id="HBNS01029133">
    <property type="protein sequence ID" value="CAE4622436.1"/>
    <property type="molecule type" value="Transcribed_RNA"/>
</dbReference>
<feature type="compositionally biased region" description="Basic and acidic residues" evidence="1">
    <location>
        <begin position="259"/>
        <end position="270"/>
    </location>
</feature>
<feature type="region of interest" description="Disordered" evidence="1">
    <location>
        <begin position="1"/>
        <end position="501"/>
    </location>
</feature>
<name>A0A7S4RSE0_9STRA</name>
<feature type="compositionally biased region" description="Polar residues" evidence="1">
    <location>
        <begin position="156"/>
        <end position="174"/>
    </location>
</feature>
<feature type="compositionally biased region" description="Basic and acidic residues" evidence="1">
    <location>
        <begin position="105"/>
        <end position="128"/>
    </location>
</feature>
<feature type="compositionally biased region" description="Basic and acidic residues" evidence="1">
    <location>
        <begin position="414"/>
        <end position="423"/>
    </location>
</feature>
<feature type="compositionally biased region" description="Basic residues" evidence="1">
    <location>
        <begin position="384"/>
        <end position="393"/>
    </location>
</feature>
<feature type="compositionally biased region" description="Basic and acidic residues" evidence="1">
    <location>
        <begin position="238"/>
        <end position="252"/>
    </location>
</feature>
<feature type="compositionally biased region" description="Basic and acidic residues" evidence="1">
    <location>
        <begin position="464"/>
        <end position="478"/>
    </location>
</feature>
<feature type="compositionally biased region" description="Polar residues" evidence="1">
    <location>
        <begin position="525"/>
        <end position="549"/>
    </location>
</feature>
<accession>A0A7S4RSE0</accession>
<feature type="compositionally biased region" description="Basic and acidic residues" evidence="1">
    <location>
        <begin position="11"/>
        <end position="21"/>
    </location>
</feature>
<dbReference type="AlphaFoldDB" id="A0A7S4RSE0"/>
<feature type="compositionally biased region" description="Basic and acidic residues" evidence="1">
    <location>
        <begin position="300"/>
        <end position="313"/>
    </location>
</feature>
<evidence type="ECO:0000256" key="1">
    <source>
        <dbReference type="SAM" id="MobiDB-lite"/>
    </source>
</evidence>
<feature type="compositionally biased region" description="Polar residues" evidence="1">
    <location>
        <begin position="60"/>
        <end position="71"/>
    </location>
</feature>
<feature type="compositionally biased region" description="Polar residues" evidence="1">
    <location>
        <begin position="351"/>
        <end position="361"/>
    </location>
</feature>